<dbReference type="Proteomes" id="UP000254161">
    <property type="component" value="Unassembled WGS sequence"/>
</dbReference>
<protein>
    <submittedName>
        <fullName evidence="1">Uncharacterized protein</fullName>
    </submittedName>
</protein>
<dbReference type="RefSeq" id="WP_115628633.1">
    <property type="nucleotide sequence ID" value="NZ_JANKIR010000012.1"/>
</dbReference>
<reference evidence="1 2" key="1">
    <citation type="submission" date="2018-06" db="EMBL/GenBank/DDBJ databases">
        <authorList>
            <consortium name="Pathogen Informatics"/>
            <person name="Doyle S."/>
        </authorList>
    </citation>
    <scope>NUCLEOTIDE SEQUENCE [LARGE SCALE GENOMIC DNA]</scope>
    <source>
        <strain evidence="1 2">NCTC12264</strain>
    </source>
</reference>
<dbReference type="EMBL" id="UFUZ01000001">
    <property type="protein sequence ID" value="SUX25827.1"/>
    <property type="molecule type" value="Genomic_DNA"/>
</dbReference>
<proteinExistence type="predicted"/>
<name>A0A381EGD8_CAMUP</name>
<evidence type="ECO:0000313" key="1">
    <source>
        <dbReference type="EMBL" id="SUX25827.1"/>
    </source>
</evidence>
<evidence type="ECO:0000313" key="2">
    <source>
        <dbReference type="Proteomes" id="UP000254161"/>
    </source>
</evidence>
<gene>
    <name evidence="1" type="ORF">NCTC12264_00021</name>
</gene>
<sequence length="115" mass="13550">MPDTIAKENLENLFKHFENKQDKNARVYYSKLFSDTKKKPHLILETKGKQGQNRKEYVKVYQHKATHDLYYIVVTENNDKINITAHPITEIKELIRHIRNSERASVIKDSNQAPT</sequence>
<organism evidence="1 2">
    <name type="scientific">Campylobacter upsaliensis</name>
    <dbReference type="NCBI Taxonomy" id="28080"/>
    <lineage>
        <taxon>Bacteria</taxon>
        <taxon>Pseudomonadati</taxon>
        <taxon>Campylobacterota</taxon>
        <taxon>Epsilonproteobacteria</taxon>
        <taxon>Campylobacterales</taxon>
        <taxon>Campylobacteraceae</taxon>
        <taxon>Campylobacter</taxon>
    </lineage>
</organism>
<accession>A0A381EGD8</accession>
<dbReference type="AlphaFoldDB" id="A0A381EGD8"/>